<dbReference type="Gene3D" id="3.10.180.10">
    <property type="entry name" value="2,3-Dihydroxybiphenyl 1,2-Dioxygenase, domain 1"/>
    <property type="match status" value="1"/>
</dbReference>
<evidence type="ECO:0000313" key="3">
    <source>
        <dbReference type="Proteomes" id="UP001157109"/>
    </source>
</evidence>
<evidence type="ECO:0000313" key="2">
    <source>
        <dbReference type="EMBL" id="GMA21772.1"/>
    </source>
</evidence>
<organism evidence="2 3">
    <name type="scientific">Arsenicicoccus piscis</name>
    <dbReference type="NCBI Taxonomy" id="673954"/>
    <lineage>
        <taxon>Bacteria</taxon>
        <taxon>Bacillati</taxon>
        <taxon>Actinomycetota</taxon>
        <taxon>Actinomycetes</taxon>
        <taxon>Micrococcales</taxon>
        <taxon>Intrasporangiaceae</taxon>
        <taxon>Arsenicicoccus</taxon>
    </lineage>
</organism>
<name>A0ABQ6HUF8_9MICO</name>
<evidence type="ECO:0000259" key="1">
    <source>
        <dbReference type="PROSITE" id="PS51819"/>
    </source>
</evidence>
<feature type="domain" description="VOC" evidence="1">
    <location>
        <begin position="2"/>
        <end position="122"/>
    </location>
</feature>
<protein>
    <submittedName>
        <fullName evidence="2">Glyoxalase</fullName>
    </submittedName>
</protein>
<dbReference type="SUPFAM" id="SSF54593">
    <property type="entry name" value="Glyoxalase/Bleomycin resistance protein/Dihydroxybiphenyl dioxygenase"/>
    <property type="match status" value="1"/>
</dbReference>
<gene>
    <name evidence="2" type="ORF">GCM10025862_37930</name>
</gene>
<dbReference type="PANTHER" id="PTHR35908">
    <property type="entry name" value="HYPOTHETICAL FUSION PROTEIN"/>
    <property type="match status" value="1"/>
</dbReference>
<dbReference type="Proteomes" id="UP001157109">
    <property type="component" value="Unassembled WGS sequence"/>
</dbReference>
<sequence length="122" mass="13666">MRLAATVLQCADPIALATFYQRLLGWEWVSREATWAQLRSPDYDRPRLSFQREPGYQAPVWPCAGHGQTMQAHLDLEVEDLDAAEQRAVAAGATRADRQLAQDVRIMIDPAGHPFCFFLPGA</sequence>
<keyword evidence="3" id="KW-1185">Reference proteome</keyword>
<dbReference type="InterPro" id="IPR041581">
    <property type="entry name" value="Glyoxalase_6"/>
</dbReference>
<dbReference type="PANTHER" id="PTHR35908:SF1">
    <property type="entry name" value="CONSERVED PROTEIN"/>
    <property type="match status" value="1"/>
</dbReference>
<dbReference type="Pfam" id="PF18029">
    <property type="entry name" value="Glyoxalase_6"/>
    <property type="match status" value="1"/>
</dbReference>
<dbReference type="PROSITE" id="PS51819">
    <property type="entry name" value="VOC"/>
    <property type="match status" value="1"/>
</dbReference>
<comment type="caution">
    <text evidence="2">The sequence shown here is derived from an EMBL/GenBank/DDBJ whole genome shotgun (WGS) entry which is preliminary data.</text>
</comment>
<dbReference type="EMBL" id="BSUJ01000001">
    <property type="protein sequence ID" value="GMA21772.1"/>
    <property type="molecule type" value="Genomic_DNA"/>
</dbReference>
<accession>A0ABQ6HUF8</accession>
<dbReference type="RefSeq" id="WP_284284976.1">
    <property type="nucleotide sequence ID" value="NZ_BSUJ01000001.1"/>
</dbReference>
<proteinExistence type="predicted"/>
<dbReference type="InterPro" id="IPR029068">
    <property type="entry name" value="Glyas_Bleomycin-R_OHBP_Dase"/>
</dbReference>
<dbReference type="CDD" id="cd06587">
    <property type="entry name" value="VOC"/>
    <property type="match status" value="1"/>
</dbReference>
<reference evidence="3" key="1">
    <citation type="journal article" date="2019" name="Int. J. Syst. Evol. Microbiol.">
        <title>The Global Catalogue of Microorganisms (GCM) 10K type strain sequencing project: providing services to taxonomists for standard genome sequencing and annotation.</title>
        <authorList>
            <consortium name="The Broad Institute Genomics Platform"/>
            <consortium name="The Broad Institute Genome Sequencing Center for Infectious Disease"/>
            <person name="Wu L."/>
            <person name="Ma J."/>
        </authorList>
    </citation>
    <scope>NUCLEOTIDE SEQUENCE [LARGE SCALE GENOMIC DNA]</scope>
    <source>
        <strain evidence="3">NBRC 105830</strain>
    </source>
</reference>
<dbReference type="InterPro" id="IPR037523">
    <property type="entry name" value="VOC_core"/>
</dbReference>